<dbReference type="STRING" id="62101.AB835_13840"/>
<reference evidence="2 3" key="1">
    <citation type="journal article" date="2016" name="Appl. Environ. Microbiol.">
        <title>Lack of Overt Genome Reduction in the Bryostatin-Producing Bryozoan Symbiont "Candidatus Endobugula sertula".</title>
        <authorList>
            <person name="Miller I.J."/>
            <person name="Vanee N."/>
            <person name="Fong S.S."/>
            <person name="Lim-Fong G.E."/>
            <person name="Kwan J.C."/>
        </authorList>
    </citation>
    <scope>NUCLEOTIDE SEQUENCE [LARGE SCALE GENOMIC DNA]</scope>
    <source>
        <strain evidence="2">AB1-4</strain>
    </source>
</reference>
<dbReference type="Gene3D" id="3.30.559.10">
    <property type="entry name" value="Chloramphenicol acetyltransferase-like domain"/>
    <property type="match status" value="1"/>
</dbReference>
<sequence>MYKSIKELLANNPVNRPPTITSADKTKTIPLSYIQKPFWFAQKYIKRLSTSYNTPLTLHFYGKNFSVDIMRDAFNDLVARHGILRTNFITQGYKKQPQQIIRDSLALEIPLLDVKKDQIKLLFSEHINHVFDLANEPLIKIFMLRIKNDHHIVMINIHHIVTDGWSQGIIVRDLKALYNARLTGEAADLPTLSIQYADYSVWQHQQSFDTDLAYWQQSLKGYEDDLSMPCDYSSSESQAWHAAVIKYTYPKSLSRRLSDYCQTQQASLFMGLLTGLAIIIADYADKEDICICTTGAGRDKFELENLIGPFVNVLPMRIDLAENPSFEEVLHTVRRLVLDGFEHQHSNLMNEPLVKPAYFGQIPLTSIFSRHQNFPRPKIKEWPEGVVIDEADIEVELEREWNIPSKLDWQFLGDGTDLELNLIYAAELFSKETVECFITHYQQALEILANTPQAHLSDRSVSLS</sequence>
<evidence type="ECO:0000259" key="1">
    <source>
        <dbReference type="Pfam" id="PF00668"/>
    </source>
</evidence>
<dbReference type="Gene3D" id="3.30.559.30">
    <property type="entry name" value="Nonribosomal peptide synthetase, condensation domain"/>
    <property type="match status" value="1"/>
</dbReference>
<dbReference type="PANTHER" id="PTHR45527">
    <property type="entry name" value="NONRIBOSOMAL PEPTIDE SYNTHETASE"/>
    <property type="match status" value="1"/>
</dbReference>
<dbReference type="GO" id="GO:0009239">
    <property type="term" value="P:enterobactin biosynthetic process"/>
    <property type="evidence" value="ECO:0007669"/>
    <property type="project" value="TreeGrafter"/>
</dbReference>
<dbReference type="GO" id="GO:0043041">
    <property type="term" value="P:amino acid activation for nonribosomal peptide biosynthetic process"/>
    <property type="evidence" value="ECO:0007669"/>
    <property type="project" value="TreeGrafter"/>
</dbReference>
<dbReference type="GO" id="GO:0031177">
    <property type="term" value="F:phosphopantetheine binding"/>
    <property type="evidence" value="ECO:0007669"/>
    <property type="project" value="TreeGrafter"/>
</dbReference>
<organism evidence="2 3">
    <name type="scientific">Candidatus Endobugula sertula</name>
    <name type="common">Bugula neritina bacterial symbiont</name>
    <dbReference type="NCBI Taxonomy" id="62101"/>
    <lineage>
        <taxon>Bacteria</taxon>
        <taxon>Pseudomonadati</taxon>
        <taxon>Pseudomonadota</taxon>
        <taxon>Gammaproteobacteria</taxon>
        <taxon>Cellvibrionales</taxon>
        <taxon>Cellvibrionaceae</taxon>
        <taxon>Candidatus Endobugula</taxon>
    </lineage>
</organism>
<evidence type="ECO:0000313" key="2">
    <source>
        <dbReference type="EMBL" id="ODS22500.1"/>
    </source>
</evidence>
<dbReference type="GO" id="GO:0047527">
    <property type="term" value="F:2,3-dihydroxybenzoate-serine ligase activity"/>
    <property type="evidence" value="ECO:0007669"/>
    <property type="project" value="TreeGrafter"/>
</dbReference>
<dbReference type="AlphaFoldDB" id="A0A1D2QLP4"/>
<dbReference type="Proteomes" id="UP000242502">
    <property type="component" value="Unassembled WGS sequence"/>
</dbReference>
<dbReference type="GO" id="GO:0005829">
    <property type="term" value="C:cytosol"/>
    <property type="evidence" value="ECO:0007669"/>
    <property type="project" value="TreeGrafter"/>
</dbReference>
<dbReference type="PANTHER" id="PTHR45527:SF1">
    <property type="entry name" value="FATTY ACID SYNTHASE"/>
    <property type="match status" value="1"/>
</dbReference>
<evidence type="ECO:0000313" key="3">
    <source>
        <dbReference type="Proteomes" id="UP000242502"/>
    </source>
</evidence>
<dbReference type="GO" id="GO:0009366">
    <property type="term" value="C:enterobactin synthetase complex"/>
    <property type="evidence" value="ECO:0007669"/>
    <property type="project" value="TreeGrafter"/>
</dbReference>
<name>A0A1D2QLP4_9GAMM</name>
<accession>A0A1D2QLP4</accession>
<gene>
    <name evidence="2" type="ORF">AB835_13840</name>
</gene>
<comment type="caution">
    <text evidence="2">The sequence shown here is derived from an EMBL/GenBank/DDBJ whole genome shotgun (WGS) entry which is preliminary data.</text>
</comment>
<dbReference type="InterPro" id="IPR023213">
    <property type="entry name" value="CAT-like_dom_sf"/>
</dbReference>
<proteinExistence type="predicted"/>
<dbReference type="EMBL" id="MDLC01000073">
    <property type="protein sequence ID" value="ODS22500.1"/>
    <property type="molecule type" value="Genomic_DNA"/>
</dbReference>
<dbReference type="SUPFAM" id="SSF52777">
    <property type="entry name" value="CoA-dependent acyltransferases"/>
    <property type="match status" value="2"/>
</dbReference>
<dbReference type="Pfam" id="PF00668">
    <property type="entry name" value="Condensation"/>
    <property type="match status" value="1"/>
</dbReference>
<dbReference type="InterPro" id="IPR001242">
    <property type="entry name" value="Condensation_dom"/>
</dbReference>
<protein>
    <recommendedName>
        <fullName evidence="1">Condensation domain-containing protein</fullName>
    </recommendedName>
</protein>
<dbReference type="CDD" id="cd19531">
    <property type="entry name" value="LCL_NRPS-like"/>
    <property type="match status" value="1"/>
</dbReference>
<feature type="domain" description="Condensation" evidence="1">
    <location>
        <begin position="27"/>
        <end position="458"/>
    </location>
</feature>